<dbReference type="EMBL" id="BAABKN010000016">
    <property type="protein sequence ID" value="GAA4742510.1"/>
    <property type="molecule type" value="Genomic_DNA"/>
</dbReference>
<dbReference type="Pfam" id="PF01979">
    <property type="entry name" value="Amidohydro_1"/>
    <property type="match status" value="1"/>
</dbReference>
<dbReference type="RefSeq" id="WP_345527530.1">
    <property type="nucleotide sequence ID" value="NZ_BAABKN010000016.1"/>
</dbReference>
<sequence>MPGSSPSDNTPDAAEAVYDDCGHRVPASRVSRRALFAGAGATAAVVPLAMRVPHADAESAAMKRVRPASEISRGHYLIKNAALVSVDPEVGNQQDVDIEVKDGVILRIGSRLTAAGAEQIDASAMIVMPGFVETHYHMWSALGRNFVSDGFEYFPAKSATVAAYEPRDFYNSVLLGLAEAANAGITTVHNWAHNVRAPEFADAELRAHRDAAVRARYSYGHRDGQPATQLIDIADIDRVRTQWFGSNSPFEDVVHLGVNVRGPSNPTTFQAEMALLTERGIPVSVHSGQGPTTAVKPAELETQGYLGPDFLVCHNLPATEADRAAMKRTGAPVSFAPHSDLRLGTAGGYHGQLLRSKADGLIISLSFDASSLAPINMFESMNLTWNLGIPYVGTDTASLAPVLLKDVIEWATLGGARALGIDDVTGSITPGKRADLIMIRQDDLNMAPACDVESAIVRVATPANVDTVMVDGRVLKRGGKLVGFDTKRIVRNAASSAHAVRTRAGGRLKPASVKVPSF</sequence>
<evidence type="ECO:0000259" key="1">
    <source>
        <dbReference type="Pfam" id="PF01979"/>
    </source>
</evidence>
<proteinExistence type="predicted"/>
<dbReference type="InterPro" id="IPR032466">
    <property type="entry name" value="Metal_Hydrolase"/>
</dbReference>
<evidence type="ECO:0000313" key="2">
    <source>
        <dbReference type="EMBL" id="GAA4742510.1"/>
    </source>
</evidence>
<dbReference type="InterPro" id="IPR006680">
    <property type="entry name" value="Amidohydro-rel"/>
</dbReference>
<feature type="domain" description="Amidohydrolase-related" evidence="1">
    <location>
        <begin position="126"/>
        <end position="474"/>
    </location>
</feature>
<dbReference type="Proteomes" id="UP001499882">
    <property type="component" value="Unassembled WGS sequence"/>
</dbReference>
<dbReference type="InterPro" id="IPR011059">
    <property type="entry name" value="Metal-dep_hydrolase_composite"/>
</dbReference>
<dbReference type="InterPro" id="IPR006311">
    <property type="entry name" value="TAT_signal"/>
</dbReference>
<gene>
    <name evidence="2" type="ORF">GCM10023350_29070</name>
</gene>
<dbReference type="Gene3D" id="2.30.40.10">
    <property type="entry name" value="Urease, subunit C, domain 1"/>
    <property type="match status" value="1"/>
</dbReference>
<evidence type="ECO:0000313" key="3">
    <source>
        <dbReference type="Proteomes" id="UP001499882"/>
    </source>
</evidence>
<organism evidence="2 3">
    <name type="scientific">Nocardioides endophyticus</name>
    <dbReference type="NCBI Taxonomy" id="1353775"/>
    <lineage>
        <taxon>Bacteria</taxon>
        <taxon>Bacillati</taxon>
        <taxon>Actinomycetota</taxon>
        <taxon>Actinomycetes</taxon>
        <taxon>Propionibacteriales</taxon>
        <taxon>Nocardioidaceae</taxon>
        <taxon>Nocardioides</taxon>
    </lineage>
</organism>
<dbReference type="SUPFAM" id="SSF51556">
    <property type="entry name" value="Metallo-dependent hydrolases"/>
    <property type="match status" value="1"/>
</dbReference>
<dbReference type="PROSITE" id="PS51318">
    <property type="entry name" value="TAT"/>
    <property type="match status" value="1"/>
</dbReference>
<name>A0ABP8YXK2_9ACTN</name>
<dbReference type="Gene3D" id="3.20.20.140">
    <property type="entry name" value="Metal-dependent hydrolases"/>
    <property type="match status" value="1"/>
</dbReference>
<dbReference type="InterPro" id="IPR050287">
    <property type="entry name" value="MTA/SAH_deaminase"/>
</dbReference>
<dbReference type="PANTHER" id="PTHR43794">
    <property type="entry name" value="AMINOHYDROLASE SSNA-RELATED"/>
    <property type="match status" value="1"/>
</dbReference>
<reference evidence="3" key="1">
    <citation type="journal article" date="2019" name="Int. J. Syst. Evol. Microbiol.">
        <title>The Global Catalogue of Microorganisms (GCM) 10K type strain sequencing project: providing services to taxonomists for standard genome sequencing and annotation.</title>
        <authorList>
            <consortium name="The Broad Institute Genomics Platform"/>
            <consortium name="The Broad Institute Genome Sequencing Center for Infectious Disease"/>
            <person name="Wu L."/>
            <person name="Ma J."/>
        </authorList>
    </citation>
    <scope>NUCLEOTIDE SEQUENCE [LARGE SCALE GENOMIC DNA]</scope>
    <source>
        <strain evidence="3">JCM 18532</strain>
    </source>
</reference>
<keyword evidence="3" id="KW-1185">Reference proteome</keyword>
<protein>
    <submittedName>
        <fullName evidence="2">Amidohydrolase family protein</fullName>
    </submittedName>
</protein>
<accession>A0ABP8YXK2</accession>
<dbReference type="SUPFAM" id="SSF51338">
    <property type="entry name" value="Composite domain of metallo-dependent hydrolases"/>
    <property type="match status" value="2"/>
</dbReference>
<comment type="caution">
    <text evidence="2">The sequence shown here is derived from an EMBL/GenBank/DDBJ whole genome shotgun (WGS) entry which is preliminary data.</text>
</comment>
<dbReference type="PANTHER" id="PTHR43794:SF5">
    <property type="entry name" value="CHLOROHYDROLASE FAMILY PROTEIN"/>
    <property type="match status" value="1"/>
</dbReference>